<feature type="region of interest" description="Disordered" evidence="1">
    <location>
        <begin position="1"/>
        <end position="105"/>
    </location>
</feature>
<dbReference type="AlphaFoldDB" id="A0AAV9RNP8"/>
<dbReference type="EMBL" id="JAHHUM010001543">
    <property type="protein sequence ID" value="KAK5610679.1"/>
    <property type="molecule type" value="Genomic_DNA"/>
</dbReference>
<evidence type="ECO:0000313" key="3">
    <source>
        <dbReference type="Proteomes" id="UP001311232"/>
    </source>
</evidence>
<dbReference type="Proteomes" id="UP001311232">
    <property type="component" value="Unassembled WGS sequence"/>
</dbReference>
<evidence type="ECO:0000313" key="2">
    <source>
        <dbReference type="EMBL" id="KAK5610679.1"/>
    </source>
</evidence>
<sequence>MPVTPHPRRGHNPLKPHAAIPHATPDTTVSRAAHCQAHPTIRPPSAAPAHQWGETYTSRATRQGRPTAPGQARLISHPSAGTRHAPPPHPPDNQLPGHGEEPQKLNYLPFRPYIYWR</sequence>
<protein>
    <submittedName>
        <fullName evidence="2">Uncharacterized protein</fullName>
    </submittedName>
</protein>
<reference evidence="2 3" key="1">
    <citation type="submission" date="2021-06" db="EMBL/GenBank/DDBJ databases">
        <authorList>
            <person name="Palmer J.M."/>
        </authorList>
    </citation>
    <scope>NUCLEOTIDE SEQUENCE [LARGE SCALE GENOMIC DNA]</scope>
    <source>
        <strain evidence="2 3">MEX-2019</strain>
        <tissue evidence="2">Muscle</tissue>
    </source>
</reference>
<keyword evidence="3" id="KW-1185">Reference proteome</keyword>
<gene>
    <name evidence="2" type="ORF">CRENBAI_001566</name>
</gene>
<name>A0AAV9RNP8_9TELE</name>
<feature type="compositionally biased region" description="Basic residues" evidence="1">
    <location>
        <begin position="1"/>
        <end position="14"/>
    </location>
</feature>
<evidence type="ECO:0000256" key="1">
    <source>
        <dbReference type="SAM" id="MobiDB-lite"/>
    </source>
</evidence>
<accession>A0AAV9RNP8</accession>
<organism evidence="2 3">
    <name type="scientific">Crenichthys baileyi</name>
    <name type="common">White River springfish</name>
    <dbReference type="NCBI Taxonomy" id="28760"/>
    <lineage>
        <taxon>Eukaryota</taxon>
        <taxon>Metazoa</taxon>
        <taxon>Chordata</taxon>
        <taxon>Craniata</taxon>
        <taxon>Vertebrata</taxon>
        <taxon>Euteleostomi</taxon>
        <taxon>Actinopterygii</taxon>
        <taxon>Neopterygii</taxon>
        <taxon>Teleostei</taxon>
        <taxon>Neoteleostei</taxon>
        <taxon>Acanthomorphata</taxon>
        <taxon>Ovalentaria</taxon>
        <taxon>Atherinomorphae</taxon>
        <taxon>Cyprinodontiformes</taxon>
        <taxon>Goodeidae</taxon>
        <taxon>Crenichthys</taxon>
    </lineage>
</organism>
<comment type="caution">
    <text evidence="2">The sequence shown here is derived from an EMBL/GenBank/DDBJ whole genome shotgun (WGS) entry which is preliminary data.</text>
</comment>
<proteinExistence type="predicted"/>